<accession>S5N3W2</accession>
<protein>
    <submittedName>
        <fullName evidence="1">Uncharacterized protein</fullName>
    </submittedName>
</protein>
<dbReference type="HOGENOM" id="CLU_3065974_0_0_6"/>
<gene>
    <name evidence="1" type="ORF">A464_4561</name>
</gene>
<evidence type="ECO:0000313" key="2">
    <source>
        <dbReference type="Proteomes" id="UP000015042"/>
    </source>
</evidence>
<dbReference type="PATRIC" id="fig|1197719.3.peg.4557"/>
<dbReference type="KEGG" id="sbz:A464_4561"/>
<evidence type="ECO:0000313" key="1">
    <source>
        <dbReference type="EMBL" id="AGR61743.1"/>
    </source>
</evidence>
<organism evidence="1 2">
    <name type="scientific">Salmonella bongori N268-08</name>
    <dbReference type="NCBI Taxonomy" id="1197719"/>
    <lineage>
        <taxon>Bacteria</taxon>
        <taxon>Pseudomonadati</taxon>
        <taxon>Pseudomonadota</taxon>
        <taxon>Gammaproteobacteria</taxon>
        <taxon>Enterobacterales</taxon>
        <taxon>Enterobacteriaceae</taxon>
        <taxon>Salmonella</taxon>
    </lineage>
</organism>
<sequence length="53" mass="6229">MYRAMRFVHSSAKYRHLRICRSREGVADGTDEVKSERRQTLMQICASLRKKGD</sequence>
<dbReference type="EMBL" id="CP006608">
    <property type="protein sequence ID" value="AGR61743.1"/>
    <property type="molecule type" value="Genomic_DNA"/>
</dbReference>
<name>S5N3W2_SALBN</name>
<proteinExistence type="predicted"/>
<reference evidence="1 2" key="1">
    <citation type="submission" date="2013-07" db="EMBL/GenBank/DDBJ databases">
        <title>Genome sequence of Salmonella bongori N268-08 - a rare clinical isolate.</title>
        <authorList>
            <person name="Marti R."/>
            <person name="Hagens S."/>
            <person name="Loessner M.J."/>
            <person name="Klumpp J."/>
        </authorList>
    </citation>
    <scope>NUCLEOTIDE SEQUENCE [LARGE SCALE GENOMIC DNA]</scope>
    <source>
        <strain evidence="1 2">N268-08</strain>
    </source>
</reference>
<dbReference type="AlphaFoldDB" id="S5N3W2"/>
<dbReference type="Proteomes" id="UP000015042">
    <property type="component" value="Chromosome"/>
</dbReference>